<comment type="caution">
    <text evidence="2">The sequence shown here is derived from an EMBL/GenBank/DDBJ whole genome shotgun (WGS) entry which is preliminary data.</text>
</comment>
<feature type="region of interest" description="Disordered" evidence="1">
    <location>
        <begin position="37"/>
        <end position="78"/>
    </location>
</feature>
<organism evidence="2 3">
    <name type="scientific">Stylosanthes scabra</name>
    <dbReference type="NCBI Taxonomy" id="79078"/>
    <lineage>
        <taxon>Eukaryota</taxon>
        <taxon>Viridiplantae</taxon>
        <taxon>Streptophyta</taxon>
        <taxon>Embryophyta</taxon>
        <taxon>Tracheophyta</taxon>
        <taxon>Spermatophyta</taxon>
        <taxon>Magnoliopsida</taxon>
        <taxon>eudicotyledons</taxon>
        <taxon>Gunneridae</taxon>
        <taxon>Pentapetalae</taxon>
        <taxon>rosids</taxon>
        <taxon>fabids</taxon>
        <taxon>Fabales</taxon>
        <taxon>Fabaceae</taxon>
        <taxon>Papilionoideae</taxon>
        <taxon>50 kb inversion clade</taxon>
        <taxon>dalbergioids sensu lato</taxon>
        <taxon>Dalbergieae</taxon>
        <taxon>Pterocarpus clade</taxon>
        <taxon>Stylosanthes</taxon>
    </lineage>
</organism>
<evidence type="ECO:0000313" key="2">
    <source>
        <dbReference type="EMBL" id="MED6133735.1"/>
    </source>
</evidence>
<protein>
    <submittedName>
        <fullName evidence="2">Uncharacterized protein</fullName>
    </submittedName>
</protein>
<keyword evidence="3" id="KW-1185">Reference proteome</keyword>
<sequence length="78" mass="8890">MRVNEVELDTARHTLREFRIFRDVHNMALVEAYSSDKTGNTTTHDAGGSLCRQGFEGNTRKDKGKKAHKSPKEKGDKW</sequence>
<accession>A0ABU6SBA9</accession>
<name>A0ABU6SBA9_9FABA</name>
<dbReference type="Proteomes" id="UP001341840">
    <property type="component" value="Unassembled WGS sequence"/>
</dbReference>
<proteinExistence type="predicted"/>
<evidence type="ECO:0000256" key="1">
    <source>
        <dbReference type="SAM" id="MobiDB-lite"/>
    </source>
</evidence>
<reference evidence="2 3" key="1">
    <citation type="journal article" date="2023" name="Plants (Basel)">
        <title>Bridging the Gap: Combining Genomics and Transcriptomics Approaches to Understand Stylosanthes scabra, an Orphan Legume from the Brazilian Caatinga.</title>
        <authorList>
            <person name="Ferreira-Neto J.R.C."/>
            <person name="da Silva M.D."/>
            <person name="Binneck E."/>
            <person name="de Melo N.F."/>
            <person name="da Silva R.H."/>
            <person name="de Melo A.L.T.M."/>
            <person name="Pandolfi V."/>
            <person name="Bustamante F.O."/>
            <person name="Brasileiro-Vidal A.C."/>
            <person name="Benko-Iseppon A.M."/>
        </authorList>
    </citation>
    <scope>NUCLEOTIDE SEQUENCE [LARGE SCALE GENOMIC DNA]</scope>
    <source>
        <tissue evidence="2">Leaves</tissue>
    </source>
</reference>
<evidence type="ECO:0000313" key="3">
    <source>
        <dbReference type="Proteomes" id="UP001341840"/>
    </source>
</evidence>
<dbReference type="EMBL" id="JASCZI010060545">
    <property type="protein sequence ID" value="MED6133735.1"/>
    <property type="molecule type" value="Genomic_DNA"/>
</dbReference>
<gene>
    <name evidence="2" type="ORF">PIB30_030824</name>
</gene>